<evidence type="ECO:0000256" key="1">
    <source>
        <dbReference type="SAM" id="Phobius"/>
    </source>
</evidence>
<gene>
    <name evidence="2" type="ORF">NCTC13193_05616</name>
</gene>
<dbReference type="EMBL" id="LR134492">
    <property type="protein sequence ID" value="VEI77025.1"/>
    <property type="molecule type" value="Genomic_DNA"/>
</dbReference>
<accession>A0A3S4WZ60</accession>
<keyword evidence="1" id="KW-0812">Transmembrane</keyword>
<keyword evidence="1" id="KW-1133">Transmembrane helix</keyword>
<proteinExistence type="predicted"/>
<protein>
    <submittedName>
        <fullName evidence="2">Uncharacterized protein</fullName>
    </submittedName>
</protein>
<name>A0A3S4WZ60_SERFO</name>
<organism evidence="2 3">
    <name type="scientific">Serratia fonticola</name>
    <dbReference type="NCBI Taxonomy" id="47917"/>
    <lineage>
        <taxon>Bacteria</taxon>
        <taxon>Pseudomonadati</taxon>
        <taxon>Pseudomonadota</taxon>
        <taxon>Gammaproteobacteria</taxon>
        <taxon>Enterobacterales</taxon>
        <taxon>Yersiniaceae</taxon>
        <taxon>Serratia</taxon>
    </lineage>
</organism>
<sequence length="159" mass="18424">MKKISLFILMVILICGYLYYHYKSEEVFRCDGQLLSHIELDNSKIETNLHGTIVFTLNNNMIFEVSGSFNQDNQQYIVNRKMFFTIKPSLLDGMNKTIITHEVTNPLDQVPVELWRRYILPATLGEEFYTEIVKLNKNAVLLQGFSNPLLVCVRSENQG</sequence>
<evidence type="ECO:0000313" key="2">
    <source>
        <dbReference type="EMBL" id="VEI77025.1"/>
    </source>
</evidence>
<reference evidence="2 3" key="1">
    <citation type="submission" date="2018-12" db="EMBL/GenBank/DDBJ databases">
        <authorList>
            <consortium name="Pathogen Informatics"/>
        </authorList>
    </citation>
    <scope>NUCLEOTIDE SEQUENCE [LARGE SCALE GENOMIC DNA]</scope>
    <source>
        <strain evidence="2 3">NCTC13193</strain>
    </source>
</reference>
<dbReference type="Proteomes" id="UP000270487">
    <property type="component" value="Chromosome"/>
</dbReference>
<dbReference type="AlphaFoldDB" id="A0A3S4WZ60"/>
<evidence type="ECO:0000313" key="3">
    <source>
        <dbReference type="Proteomes" id="UP000270487"/>
    </source>
</evidence>
<keyword evidence="1" id="KW-0472">Membrane</keyword>
<feature type="transmembrane region" description="Helical" evidence="1">
    <location>
        <begin position="6"/>
        <end position="22"/>
    </location>
</feature>